<feature type="domain" description="AB hydrolase-1" evidence="2">
    <location>
        <begin position="4"/>
        <end position="221"/>
    </location>
</feature>
<evidence type="ECO:0000256" key="1">
    <source>
        <dbReference type="SAM" id="MobiDB-lite"/>
    </source>
</evidence>
<dbReference type="Gene3D" id="3.40.50.1820">
    <property type="entry name" value="alpha/beta hydrolase"/>
    <property type="match status" value="1"/>
</dbReference>
<evidence type="ECO:0000259" key="2">
    <source>
        <dbReference type="Pfam" id="PF12697"/>
    </source>
</evidence>
<dbReference type="InterPro" id="IPR052897">
    <property type="entry name" value="Sec-Metab_Biosynth_Hydrolase"/>
</dbReference>
<dbReference type="InterPro" id="IPR029058">
    <property type="entry name" value="AB_hydrolase_fold"/>
</dbReference>
<organism evidence="3 4">
    <name type="scientific">Lolliginicoccus lacisalsi</name>
    <dbReference type="NCBI Taxonomy" id="2742202"/>
    <lineage>
        <taxon>Bacteria</taxon>
        <taxon>Bacillati</taxon>
        <taxon>Actinomycetota</taxon>
        <taxon>Actinomycetes</taxon>
        <taxon>Mycobacteriales</taxon>
        <taxon>Hoyosellaceae</taxon>
        <taxon>Lolliginicoccus</taxon>
    </lineage>
</organism>
<keyword evidence="3" id="KW-0378">Hydrolase</keyword>
<dbReference type="PANTHER" id="PTHR37017">
    <property type="entry name" value="AB HYDROLASE-1 DOMAIN-CONTAINING PROTEIN-RELATED"/>
    <property type="match status" value="1"/>
</dbReference>
<dbReference type="GO" id="GO:0016787">
    <property type="term" value="F:hydrolase activity"/>
    <property type="evidence" value="ECO:0007669"/>
    <property type="project" value="UniProtKB-KW"/>
</dbReference>
<dbReference type="SUPFAM" id="SSF53474">
    <property type="entry name" value="alpha/beta-Hydrolases"/>
    <property type="match status" value="1"/>
</dbReference>
<dbReference type="Pfam" id="PF12697">
    <property type="entry name" value="Abhydrolase_6"/>
    <property type="match status" value="1"/>
</dbReference>
<proteinExistence type="predicted"/>
<comment type="caution">
    <text evidence="3">The sequence shown here is derived from an EMBL/GenBank/DDBJ whole genome shotgun (WGS) entry which is preliminary data.</text>
</comment>
<protein>
    <submittedName>
        <fullName evidence="3">Alpha/beta fold hydrolase</fullName>
    </submittedName>
</protein>
<gene>
    <name evidence="3" type="ORF">HT102_00825</name>
</gene>
<feature type="compositionally biased region" description="Polar residues" evidence="1">
    <location>
        <begin position="235"/>
        <end position="247"/>
    </location>
</feature>
<evidence type="ECO:0000313" key="4">
    <source>
        <dbReference type="Proteomes" id="UP000642993"/>
    </source>
</evidence>
<sequence>MATFLLIHGAGSDSWDWHRVAPLLVAAGHQVHAPDLPCADDSAGFEEYARAALASLPDEVVEPVVVVGHSMGAFTAVLACEQLTGSALVLVAPMIPAPGETGGQWWAATEQEEAQKAFAQEQGRDPQAPMDSIETFLHDVEPRIVEVGIAHFRDQSGTPFTTAWAGPEWPAERTMVIVGRDDRLFPLPFQRRVCQERLGIEPVVVPSGHMPALACPDELAAHLLAAANEAGPQTLRPQTPKHQSTKLQGVAPS</sequence>
<name>A0A927JAV1_9ACTN</name>
<dbReference type="Proteomes" id="UP000642993">
    <property type="component" value="Unassembled WGS sequence"/>
</dbReference>
<reference evidence="3" key="1">
    <citation type="submission" date="2020-09" db="EMBL/GenBank/DDBJ databases">
        <title>Hoyosella lacisalsi sp. nov., a halotolerant actinobacterium isolated from soil of Lake Gudzhirganskoe.</title>
        <authorList>
            <person name="Yang Q."/>
            <person name="Guo P.Y."/>
            <person name="Liu S.W."/>
            <person name="Li F.N."/>
            <person name="Sun C.H."/>
        </authorList>
    </citation>
    <scope>NUCLEOTIDE SEQUENCE</scope>
    <source>
        <strain evidence="3">G463</strain>
    </source>
</reference>
<dbReference type="RefSeq" id="WP_192037517.1">
    <property type="nucleotide sequence ID" value="NZ_JACYWE010000001.1"/>
</dbReference>
<dbReference type="EMBL" id="JACYWE010000001">
    <property type="protein sequence ID" value="MBD8505032.1"/>
    <property type="molecule type" value="Genomic_DNA"/>
</dbReference>
<evidence type="ECO:0000313" key="3">
    <source>
        <dbReference type="EMBL" id="MBD8505032.1"/>
    </source>
</evidence>
<feature type="region of interest" description="Disordered" evidence="1">
    <location>
        <begin position="230"/>
        <end position="253"/>
    </location>
</feature>
<keyword evidence="4" id="KW-1185">Reference proteome</keyword>
<dbReference type="PANTHER" id="PTHR37017:SF11">
    <property type="entry name" value="ESTERASE_LIPASE_THIOESTERASE DOMAIN-CONTAINING PROTEIN"/>
    <property type="match status" value="1"/>
</dbReference>
<dbReference type="AlphaFoldDB" id="A0A927JAV1"/>
<dbReference type="InterPro" id="IPR000073">
    <property type="entry name" value="AB_hydrolase_1"/>
</dbReference>
<accession>A0A927JAV1</accession>